<protein>
    <submittedName>
        <fullName evidence="1">Uncharacterized protein</fullName>
    </submittedName>
</protein>
<name>A0A0P7ARB4_9FLAO</name>
<dbReference type="Proteomes" id="UP000050280">
    <property type="component" value="Unassembled WGS sequence"/>
</dbReference>
<comment type="caution">
    <text evidence="1">The sequence shown here is derived from an EMBL/GenBank/DDBJ whole genome shotgun (WGS) entry which is preliminary data.</text>
</comment>
<accession>A0A0P7ARB4</accession>
<organism evidence="1 2">
    <name type="scientific">Croceitalea dokdonensis DOKDO 023</name>
    <dbReference type="NCBI Taxonomy" id="1300341"/>
    <lineage>
        <taxon>Bacteria</taxon>
        <taxon>Pseudomonadati</taxon>
        <taxon>Bacteroidota</taxon>
        <taxon>Flavobacteriia</taxon>
        <taxon>Flavobacteriales</taxon>
        <taxon>Flavobacteriaceae</taxon>
        <taxon>Croceitalea</taxon>
    </lineage>
</organism>
<dbReference type="EMBL" id="LDJX01000010">
    <property type="protein sequence ID" value="KPM30352.1"/>
    <property type="molecule type" value="Genomic_DNA"/>
</dbReference>
<dbReference type="AlphaFoldDB" id="A0A0P7ARB4"/>
<reference evidence="1 2" key="1">
    <citation type="submission" date="2015-09" db="EMBL/GenBank/DDBJ databases">
        <title>Genome sequence of the marine flavobacterium Croceitalea dokdonensis DOKDO 023 that contains proton- and sodium-pumping rhodopsins.</title>
        <authorList>
            <person name="Kwon S.-K."/>
            <person name="Lee H.K."/>
            <person name="Kwak M.-J."/>
            <person name="Kim J.F."/>
        </authorList>
    </citation>
    <scope>NUCLEOTIDE SEQUENCE [LARGE SCALE GENOMIC DNA]</scope>
    <source>
        <strain evidence="1 2">DOKDO 023</strain>
    </source>
</reference>
<sequence>MVRYLLQYGILKNGDTCYVGTKIVKPFLDLTIFGGTVYLFEII</sequence>
<evidence type="ECO:0000313" key="2">
    <source>
        <dbReference type="Proteomes" id="UP000050280"/>
    </source>
</evidence>
<keyword evidence="2" id="KW-1185">Reference proteome</keyword>
<evidence type="ECO:0000313" key="1">
    <source>
        <dbReference type="EMBL" id="KPM30352.1"/>
    </source>
</evidence>
<gene>
    <name evidence="1" type="ORF">I595_3512</name>
</gene>
<proteinExistence type="predicted"/>